<dbReference type="Proteomes" id="UP000000263">
    <property type="component" value="Chromosome"/>
</dbReference>
<protein>
    <submittedName>
        <fullName evidence="7">Histone deacetylase superfamily</fullName>
    </submittedName>
</protein>
<evidence type="ECO:0000256" key="2">
    <source>
        <dbReference type="ARBA" id="ARBA00005947"/>
    </source>
</evidence>
<gene>
    <name evidence="7" type="ordered locus">Rcas_1078</name>
</gene>
<dbReference type="OrthoDB" id="9808367at2"/>
<dbReference type="AlphaFoldDB" id="A7NI78"/>
<dbReference type="EMBL" id="CP000804">
    <property type="protein sequence ID" value="ABU57178.1"/>
    <property type="molecule type" value="Genomic_DNA"/>
</dbReference>
<dbReference type="RefSeq" id="WP_012119608.1">
    <property type="nucleotide sequence ID" value="NC_009767.1"/>
</dbReference>
<keyword evidence="8" id="KW-1185">Reference proteome</keyword>
<dbReference type="InterPro" id="IPR000286">
    <property type="entry name" value="HDACs"/>
</dbReference>
<dbReference type="CDD" id="cd10001">
    <property type="entry name" value="HDAC_classII_APAH"/>
    <property type="match status" value="1"/>
</dbReference>
<evidence type="ECO:0000256" key="1">
    <source>
        <dbReference type="ARBA" id="ARBA00001947"/>
    </source>
</evidence>
<dbReference type="GO" id="GO:0040029">
    <property type="term" value="P:epigenetic regulation of gene expression"/>
    <property type="evidence" value="ECO:0007669"/>
    <property type="project" value="TreeGrafter"/>
</dbReference>
<sequence length="346" mass="36978">MIVVASDTHLQHNPPHEFLDGALIPIYETPERVAIIRAALERAAIGPVVEPRAFGIEPVRTVHDDGYLTYLETIYDRWVVAGGAPEAVIPGTLAVRWMSRPHDHPLAAPGYYTFDTCAPIVAGTYAAARAAADVALTGAELLLIGSRCAYALCRPPGHHAGRDLCGGYCFLNNAAIAAAYLVRNAPDATCAILDIDFHHGNGTQQIFYERSDVLFVSIHAAPSYQYPFFLGYADERGAGAGEGYNLNLPLDAGVGDREYLVALDRALDAIAAFAPRFLVLSAGFDTFEGDPVANHGDSFALSMAVYPEIGRRIAALNLPTLVVQEGGYAIDALGDNVVGLLQGLEE</sequence>
<dbReference type="InterPro" id="IPR037138">
    <property type="entry name" value="His_deacetylse_dom_sf"/>
</dbReference>
<dbReference type="InterPro" id="IPR023801">
    <property type="entry name" value="His_deacetylse_dom"/>
</dbReference>
<name>A7NI78_ROSCS</name>
<reference evidence="7 8" key="1">
    <citation type="submission" date="2007-08" db="EMBL/GenBank/DDBJ databases">
        <title>Complete sequence of Roseiflexus castenholzii DSM 13941.</title>
        <authorList>
            <consortium name="US DOE Joint Genome Institute"/>
            <person name="Copeland A."/>
            <person name="Lucas S."/>
            <person name="Lapidus A."/>
            <person name="Barry K."/>
            <person name="Glavina del Rio T."/>
            <person name="Dalin E."/>
            <person name="Tice H."/>
            <person name="Pitluck S."/>
            <person name="Thompson L.S."/>
            <person name="Brettin T."/>
            <person name="Bruce D."/>
            <person name="Detter J.C."/>
            <person name="Han C."/>
            <person name="Tapia R."/>
            <person name="Schmutz J."/>
            <person name="Larimer F."/>
            <person name="Land M."/>
            <person name="Hauser L."/>
            <person name="Kyrpides N."/>
            <person name="Mikhailova N."/>
            <person name="Bryant D.A."/>
            <person name="Hanada S."/>
            <person name="Tsukatani Y."/>
            <person name="Richardson P."/>
        </authorList>
    </citation>
    <scope>NUCLEOTIDE SEQUENCE [LARGE SCALE GENOMIC DNA]</scope>
    <source>
        <strain evidence="8">DSM 13941 / HLO8</strain>
    </source>
</reference>
<keyword evidence="4" id="KW-0378">Hydrolase</keyword>
<dbReference type="KEGG" id="rca:Rcas_1078"/>
<evidence type="ECO:0000313" key="8">
    <source>
        <dbReference type="Proteomes" id="UP000000263"/>
    </source>
</evidence>
<evidence type="ECO:0000259" key="6">
    <source>
        <dbReference type="Pfam" id="PF00850"/>
    </source>
</evidence>
<dbReference type="GO" id="GO:0004407">
    <property type="term" value="F:histone deacetylase activity"/>
    <property type="evidence" value="ECO:0007669"/>
    <property type="project" value="TreeGrafter"/>
</dbReference>
<dbReference type="STRING" id="383372.Rcas_1078"/>
<evidence type="ECO:0000256" key="4">
    <source>
        <dbReference type="ARBA" id="ARBA00022801"/>
    </source>
</evidence>
<organism evidence="7 8">
    <name type="scientific">Roseiflexus castenholzii (strain DSM 13941 / HLO8)</name>
    <dbReference type="NCBI Taxonomy" id="383372"/>
    <lineage>
        <taxon>Bacteria</taxon>
        <taxon>Bacillati</taxon>
        <taxon>Chloroflexota</taxon>
        <taxon>Chloroflexia</taxon>
        <taxon>Chloroflexales</taxon>
        <taxon>Roseiflexineae</taxon>
        <taxon>Roseiflexaceae</taxon>
        <taxon>Roseiflexus</taxon>
    </lineage>
</organism>
<keyword evidence="3" id="KW-0479">Metal-binding</keyword>
<dbReference type="Gene3D" id="3.40.800.20">
    <property type="entry name" value="Histone deacetylase domain"/>
    <property type="match status" value="1"/>
</dbReference>
<dbReference type="eggNOG" id="COG0123">
    <property type="taxonomic scope" value="Bacteria"/>
</dbReference>
<dbReference type="InterPro" id="IPR023696">
    <property type="entry name" value="Ureohydrolase_dom_sf"/>
</dbReference>
<dbReference type="PANTHER" id="PTHR10625">
    <property type="entry name" value="HISTONE DEACETYLASE HDAC1-RELATED"/>
    <property type="match status" value="1"/>
</dbReference>
<dbReference type="SUPFAM" id="SSF52768">
    <property type="entry name" value="Arginase/deacetylase"/>
    <property type="match status" value="1"/>
</dbReference>
<dbReference type="GO" id="GO:0046872">
    <property type="term" value="F:metal ion binding"/>
    <property type="evidence" value="ECO:0007669"/>
    <property type="project" value="UniProtKB-KW"/>
</dbReference>
<feature type="domain" description="Histone deacetylase" evidence="6">
    <location>
        <begin position="28"/>
        <end position="340"/>
    </location>
</feature>
<dbReference type="PRINTS" id="PR01270">
    <property type="entry name" value="HDASUPER"/>
</dbReference>
<dbReference type="PANTHER" id="PTHR10625:SF17">
    <property type="entry name" value="HISTONE DEACETYLASE 8"/>
    <property type="match status" value="1"/>
</dbReference>
<dbReference type="Pfam" id="PF00850">
    <property type="entry name" value="Hist_deacetyl"/>
    <property type="match status" value="1"/>
</dbReference>
<comment type="cofactor">
    <cofactor evidence="1">
        <name>Zn(2+)</name>
        <dbReference type="ChEBI" id="CHEBI:29105"/>
    </cofactor>
</comment>
<proteinExistence type="inferred from homology"/>
<evidence type="ECO:0000256" key="5">
    <source>
        <dbReference type="ARBA" id="ARBA00022833"/>
    </source>
</evidence>
<evidence type="ECO:0000256" key="3">
    <source>
        <dbReference type="ARBA" id="ARBA00022723"/>
    </source>
</evidence>
<dbReference type="HOGENOM" id="CLU_007727_8_3_0"/>
<evidence type="ECO:0000313" key="7">
    <source>
        <dbReference type="EMBL" id="ABU57178.1"/>
    </source>
</evidence>
<keyword evidence="5" id="KW-0862">Zinc</keyword>
<dbReference type="GO" id="GO:0016787">
    <property type="term" value="F:hydrolase activity"/>
    <property type="evidence" value="ECO:0007669"/>
    <property type="project" value="UniProtKB-KW"/>
</dbReference>
<accession>A7NI78</accession>
<comment type="similarity">
    <text evidence="2">Belongs to the histone deacetylase family.</text>
</comment>